<proteinExistence type="predicted"/>
<sequence>MRKIIYVLLFILCLGLGRWGEAAVLEGPWRYCETNETEAGGVNVPALVRENSADWALFDMENRPPLSGKYQHILLTVKVSNQDPQKNVLLFMTTKQAVRMWLDDEMFFSRGHFYPQRYDEGSQPYMVALPKFEGEAQLAIELYSDSPTHLGWFSLFSLDTEQMQMARFFYSDIPLVLAIPVGLAIIFIMFLYYRFNPQGWRRLYAYIILFMVVFCLWLFSVSNVKTLFWDYPRVWWYSLSILAYILPLAANLIPRELLKGKKYARMDIVIWANAMLFVTAMVGEIMGMHTMNGLMSLYYPVLAIGEGAVVYWCVRAAREGDLLCRSVLLPIIVFTSLGVFDGVSGHFYLLPWHVYLTPLGIYAFLYFVVGILREQVRHEEKLLRKTAGLEHKAALMQKKSETDALTGCWNRNKLKVLLADAIAGARKIGQPFGMLMLDIDFFKKINDTYGHDAGDAVLRAFATLVYKHLAKEHECIRWGGEEFLILTKITEQDELLALAEKIREQVAAVPLAGHKITCSIGATLWQIEQDSTDTLFRRVDEALYQAKRDGRNRVIFRT</sequence>
<feature type="transmembrane region" description="Helical" evidence="1">
    <location>
        <begin position="355"/>
        <end position="372"/>
    </location>
</feature>
<dbReference type="OrthoDB" id="1674430at2"/>
<dbReference type="EMBL" id="AP012292">
    <property type="protein sequence ID" value="BAL84266.1"/>
    <property type="molecule type" value="Genomic_DNA"/>
</dbReference>
<dbReference type="Gene3D" id="3.30.70.270">
    <property type="match status" value="1"/>
</dbReference>
<dbReference type="RefSeq" id="WP_014425685.1">
    <property type="nucleotide sequence ID" value="NC_017068.1"/>
</dbReference>
<dbReference type="GO" id="GO:1902201">
    <property type="term" value="P:negative regulation of bacterial-type flagellum-dependent cell motility"/>
    <property type="evidence" value="ECO:0007669"/>
    <property type="project" value="TreeGrafter"/>
</dbReference>
<dbReference type="Pfam" id="PF00990">
    <property type="entry name" value="GGDEF"/>
    <property type="match status" value="1"/>
</dbReference>
<dbReference type="FunFam" id="3.30.70.270:FF:000001">
    <property type="entry name" value="Diguanylate cyclase domain protein"/>
    <property type="match status" value="1"/>
</dbReference>
<feature type="transmembrane region" description="Helical" evidence="1">
    <location>
        <begin position="326"/>
        <end position="349"/>
    </location>
</feature>
<gene>
    <name evidence="3" type="ordered locus">SELR_25580</name>
</gene>
<feature type="transmembrane region" description="Helical" evidence="1">
    <location>
        <begin position="203"/>
        <end position="222"/>
    </location>
</feature>
<keyword evidence="1" id="KW-0472">Membrane</keyword>
<dbReference type="NCBIfam" id="TIGR00254">
    <property type="entry name" value="GGDEF"/>
    <property type="match status" value="1"/>
</dbReference>
<dbReference type="InterPro" id="IPR043128">
    <property type="entry name" value="Rev_trsase/Diguanyl_cyclase"/>
</dbReference>
<dbReference type="GO" id="GO:0043709">
    <property type="term" value="P:cell adhesion involved in single-species biofilm formation"/>
    <property type="evidence" value="ECO:0007669"/>
    <property type="project" value="TreeGrafter"/>
</dbReference>
<organism evidence="3 4">
    <name type="scientific">Selenomonas ruminantium subsp. lactilytica (strain NBRC 103574 / TAM6421)</name>
    <dbReference type="NCBI Taxonomy" id="927704"/>
    <lineage>
        <taxon>Bacteria</taxon>
        <taxon>Bacillati</taxon>
        <taxon>Bacillota</taxon>
        <taxon>Negativicutes</taxon>
        <taxon>Selenomonadales</taxon>
        <taxon>Selenomonadaceae</taxon>
        <taxon>Selenomonas</taxon>
    </lineage>
</organism>
<dbReference type="AlphaFoldDB" id="I0GU29"/>
<dbReference type="KEGG" id="sri:SELR_25580"/>
<feature type="transmembrane region" description="Helical" evidence="1">
    <location>
        <begin position="266"/>
        <end position="285"/>
    </location>
</feature>
<dbReference type="InterPro" id="IPR000160">
    <property type="entry name" value="GGDEF_dom"/>
</dbReference>
<dbReference type="HOGENOM" id="CLU_032807_0_0_9"/>
<protein>
    <recommendedName>
        <fullName evidence="2">GGDEF domain-containing protein</fullName>
    </recommendedName>
</protein>
<dbReference type="GO" id="GO:0005886">
    <property type="term" value="C:plasma membrane"/>
    <property type="evidence" value="ECO:0007669"/>
    <property type="project" value="TreeGrafter"/>
</dbReference>
<feature type="transmembrane region" description="Helical" evidence="1">
    <location>
        <begin position="168"/>
        <end position="191"/>
    </location>
</feature>
<accession>I0GU29</accession>
<dbReference type="SUPFAM" id="SSF55073">
    <property type="entry name" value="Nucleotide cyclase"/>
    <property type="match status" value="1"/>
</dbReference>
<dbReference type="PANTHER" id="PTHR45138:SF9">
    <property type="entry name" value="DIGUANYLATE CYCLASE DGCM-RELATED"/>
    <property type="match status" value="1"/>
</dbReference>
<dbReference type="CDD" id="cd01949">
    <property type="entry name" value="GGDEF"/>
    <property type="match status" value="1"/>
</dbReference>
<feature type="transmembrane region" description="Helical" evidence="1">
    <location>
        <begin position="297"/>
        <end position="314"/>
    </location>
</feature>
<dbReference type="PATRIC" id="fig|927704.6.peg.2642"/>
<evidence type="ECO:0000313" key="3">
    <source>
        <dbReference type="EMBL" id="BAL84266.1"/>
    </source>
</evidence>
<reference evidence="3 4" key="1">
    <citation type="submission" date="2011-10" db="EMBL/GenBank/DDBJ databases">
        <title>Whole genome sequence of Selenomonas ruminantium subsp. lactilytica TAM6421.</title>
        <authorList>
            <person name="Oguchi A."/>
            <person name="Ankai A."/>
            <person name="Kaneko J."/>
            <person name="Yamada-Narita S."/>
            <person name="Fukui S."/>
            <person name="Takahashi M."/>
            <person name="Onodera T."/>
            <person name="Kojima S."/>
            <person name="Fushimi T."/>
            <person name="Abe N."/>
            <person name="Kamio Y."/>
            <person name="Yamazaki S."/>
            <person name="Fujita N."/>
        </authorList>
    </citation>
    <scope>NUCLEOTIDE SEQUENCE [LARGE SCALE GENOMIC DNA]</scope>
    <source>
        <strain evidence="4">NBRC 103574 / TAM6421</strain>
    </source>
</reference>
<feature type="domain" description="GGDEF" evidence="2">
    <location>
        <begin position="430"/>
        <end position="558"/>
    </location>
</feature>
<evidence type="ECO:0000313" key="4">
    <source>
        <dbReference type="Proteomes" id="UP000007887"/>
    </source>
</evidence>
<dbReference type="GO" id="GO:0052621">
    <property type="term" value="F:diguanylate cyclase activity"/>
    <property type="evidence" value="ECO:0007669"/>
    <property type="project" value="TreeGrafter"/>
</dbReference>
<evidence type="ECO:0000256" key="1">
    <source>
        <dbReference type="SAM" id="Phobius"/>
    </source>
</evidence>
<dbReference type="InterPro" id="IPR050469">
    <property type="entry name" value="Diguanylate_Cyclase"/>
</dbReference>
<keyword evidence="1" id="KW-0812">Transmembrane</keyword>
<feature type="transmembrane region" description="Helical" evidence="1">
    <location>
        <begin position="234"/>
        <end position="254"/>
    </location>
</feature>
<dbReference type="PROSITE" id="PS50887">
    <property type="entry name" value="GGDEF"/>
    <property type="match status" value="1"/>
</dbReference>
<dbReference type="PANTHER" id="PTHR45138">
    <property type="entry name" value="REGULATORY COMPONENTS OF SENSORY TRANSDUCTION SYSTEM"/>
    <property type="match status" value="1"/>
</dbReference>
<name>I0GU29_SELRL</name>
<dbReference type="InterPro" id="IPR029787">
    <property type="entry name" value="Nucleotide_cyclase"/>
</dbReference>
<dbReference type="Proteomes" id="UP000007887">
    <property type="component" value="Chromosome"/>
</dbReference>
<evidence type="ECO:0000259" key="2">
    <source>
        <dbReference type="PROSITE" id="PS50887"/>
    </source>
</evidence>
<dbReference type="SMART" id="SM00267">
    <property type="entry name" value="GGDEF"/>
    <property type="match status" value="1"/>
</dbReference>
<dbReference type="eggNOG" id="COG3706">
    <property type="taxonomic scope" value="Bacteria"/>
</dbReference>
<keyword evidence="1" id="KW-1133">Transmembrane helix</keyword>